<keyword evidence="4 14" id="KW-0633">Potassium transport</keyword>
<dbReference type="Gene3D" id="2.60.120.10">
    <property type="entry name" value="Jelly Rolls"/>
    <property type="match status" value="1"/>
</dbReference>
<accession>A0A8S9H0Y8</accession>
<comment type="domain">
    <text evidence="14">The segment S4 is probably the voltage-sensor and is characterized by a series of positively charged amino acids. The pore-forming region H5 is enclosed by the transmembrane segments S5 and S6 in the Shaker-type (1P/6TM) and contains the GYGD signature motif which seems to be involved in potassium selectivity.</text>
</comment>
<comment type="subcellular location">
    <subcellularLocation>
        <location evidence="1 14">Membrane</location>
        <topology evidence="1 14">Multi-pass membrane protein</topology>
    </subcellularLocation>
</comment>
<dbReference type="Proteomes" id="UP000712281">
    <property type="component" value="Unassembled WGS sequence"/>
</dbReference>
<evidence type="ECO:0000256" key="13">
    <source>
        <dbReference type="PROSITE-ProRule" id="PRU00023"/>
    </source>
</evidence>
<dbReference type="PROSITE" id="PS50088">
    <property type="entry name" value="ANK_REPEAT"/>
    <property type="match status" value="3"/>
</dbReference>
<keyword evidence="13" id="KW-0040">ANK repeat</keyword>
<feature type="repeat" description="ANK" evidence="13">
    <location>
        <begin position="402"/>
        <end position="434"/>
    </location>
</feature>
<dbReference type="AlphaFoldDB" id="A0A8S9H0Y8"/>
<evidence type="ECO:0000259" key="16">
    <source>
        <dbReference type="PROSITE" id="PS50042"/>
    </source>
</evidence>
<dbReference type="PROSITE" id="PS50297">
    <property type="entry name" value="ANK_REP_REGION"/>
    <property type="match status" value="3"/>
</dbReference>
<feature type="transmembrane region" description="Helical" evidence="14">
    <location>
        <begin position="99"/>
        <end position="119"/>
    </location>
</feature>
<protein>
    <recommendedName>
        <fullName evidence="14">Potassium channel</fullName>
    </recommendedName>
</protein>
<comment type="subunit">
    <text evidence="14">The potassium channel is composed of a homo- or heterotetrameric complex of pore-forming subunits.</text>
</comment>
<feature type="compositionally biased region" description="Basic and acidic residues" evidence="15">
    <location>
        <begin position="578"/>
        <end position="597"/>
    </location>
</feature>
<dbReference type="SUPFAM" id="SSF51206">
    <property type="entry name" value="cAMP-binding domain-like"/>
    <property type="match status" value="1"/>
</dbReference>
<dbReference type="FunFam" id="2.60.120.10:FF:000074">
    <property type="entry name" value="Potassium channel KAT2"/>
    <property type="match status" value="1"/>
</dbReference>
<keyword evidence="10 14" id="KW-0406">Ion transport</keyword>
<keyword evidence="5 14" id="KW-0812">Transmembrane</keyword>
<dbReference type="SMART" id="SM00100">
    <property type="entry name" value="cNMP"/>
    <property type="match status" value="1"/>
</dbReference>
<evidence type="ECO:0000256" key="9">
    <source>
        <dbReference type="ARBA" id="ARBA00022989"/>
    </source>
</evidence>
<dbReference type="PROSITE" id="PS50042">
    <property type="entry name" value="CNMP_BINDING_3"/>
    <property type="match status" value="1"/>
</dbReference>
<feature type="domain" description="Cyclic nucleotide-binding" evidence="16">
    <location>
        <begin position="225"/>
        <end position="345"/>
    </location>
</feature>
<keyword evidence="6 14" id="KW-0631">Potassium channel</keyword>
<dbReference type="PRINTS" id="PR01415">
    <property type="entry name" value="ANKYRIN"/>
</dbReference>
<dbReference type="InterPro" id="IPR045319">
    <property type="entry name" value="KAT/AKT"/>
</dbReference>
<dbReference type="GO" id="GO:0005249">
    <property type="term" value="F:voltage-gated potassium channel activity"/>
    <property type="evidence" value="ECO:0007669"/>
    <property type="project" value="UniProtKB-UniRule"/>
</dbReference>
<comment type="function">
    <text evidence="14">Potassium channel.</text>
</comment>
<name>A0A8S9H0Y8_BRACR</name>
<keyword evidence="3 14" id="KW-0813">Transport</keyword>
<dbReference type="Pfam" id="PF00520">
    <property type="entry name" value="Ion_trans"/>
    <property type="match status" value="1"/>
</dbReference>
<dbReference type="FunFam" id="1.25.40.20:FF:000563">
    <property type="entry name" value="Gated outwardly-rectifying K+ channel"/>
    <property type="match status" value="1"/>
</dbReference>
<evidence type="ECO:0000256" key="10">
    <source>
        <dbReference type="ARBA" id="ARBA00023065"/>
    </source>
</evidence>
<dbReference type="SUPFAM" id="SSF81324">
    <property type="entry name" value="Voltage-gated potassium channels"/>
    <property type="match status" value="1"/>
</dbReference>
<comment type="caution">
    <text evidence="14">Lacks conserved residue(s) required for the propagation of feature annotation.</text>
</comment>
<dbReference type="CDD" id="cd00038">
    <property type="entry name" value="CAP_ED"/>
    <property type="match status" value="1"/>
</dbReference>
<organism evidence="17 18">
    <name type="scientific">Brassica cretica</name>
    <name type="common">Mustard</name>
    <dbReference type="NCBI Taxonomy" id="69181"/>
    <lineage>
        <taxon>Eukaryota</taxon>
        <taxon>Viridiplantae</taxon>
        <taxon>Streptophyta</taxon>
        <taxon>Embryophyta</taxon>
        <taxon>Tracheophyta</taxon>
        <taxon>Spermatophyta</taxon>
        <taxon>Magnoliopsida</taxon>
        <taxon>eudicotyledons</taxon>
        <taxon>Gunneridae</taxon>
        <taxon>Pentapetalae</taxon>
        <taxon>rosids</taxon>
        <taxon>malvids</taxon>
        <taxon>Brassicales</taxon>
        <taxon>Brassicaceae</taxon>
        <taxon>Brassiceae</taxon>
        <taxon>Brassica</taxon>
    </lineage>
</organism>
<dbReference type="Gene3D" id="1.25.40.20">
    <property type="entry name" value="Ankyrin repeat-containing domain"/>
    <property type="match status" value="2"/>
</dbReference>
<reference evidence="17" key="1">
    <citation type="submission" date="2019-12" db="EMBL/GenBank/DDBJ databases">
        <title>Genome sequencing and annotation of Brassica cretica.</title>
        <authorList>
            <person name="Studholme D.J."/>
            <person name="Sarris P.F."/>
        </authorList>
    </citation>
    <scope>NUCLEOTIDE SEQUENCE</scope>
    <source>
        <strain evidence="17">PFS-001/15</strain>
        <tissue evidence="17">Leaf</tissue>
    </source>
</reference>
<dbReference type="PANTHER" id="PTHR45743">
    <property type="entry name" value="POTASSIUM CHANNEL AKT1"/>
    <property type="match status" value="1"/>
</dbReference>
<evidence type="ECO:0000313" key="17">
    <source>
        <dbReference type="EMBL" id="KAF2549932.1"/>
    </source>
</evidence>
<evidence type="ECO:0000256" key="7">
    <source>
        <dbReference type="ARBA" id="ARBA00022882"/>
    </source>
</evidence>
<dbReference type="GO" id="GO:0034702">
    <property type="term" value="C:monoatomic ion channel complex"/>
    <property type="evidence" value="ECO:0007669"/>
    <property type="project" value="UniProtKB-KW"/>
</dbReference>
<evidence type="ECO:0000256" key="15">
    <source>
        <dbReference type="SAM" id="MobiDB-lite"/>
    </source>
</evidence>
<keyword evidence="8 14" id="KW-0630">Potassium</keyword>
<dbReference type="InterPro" id="IPR002110">
    <property type="entry name" value="Ankyrin_rpt"/>
</dbReference>
<feature type="region of interest" description="Disordered" evidence="15">
    <location>
        <begin position="564"/>
        <end position="608"/>
    </location>
</feature>
<dbReference type="SUPFAM" id="SSF48403">
    <property type="entry name" value="Ankyrin repeat"/>
    <property type="match status" value="1"/>
</dbReference>
<keyword evidence="9 14" id="KW-1133">Transmembrane helix</keyword>
<feature type="repeat" description="ANK" evidence="13">
    <location>
        <begin position="435"/>
        <end position="467"/>
    </location>
</feature>
<evidence type="ECO:0000256" key="8">
    <source>
        <dbReference type="ARBA" id="ARBA00022958"/>
    </source>
</evidence>
<dbReference type="Gene3D" id="1.10.287.630">
    <property type="entry name" value="Helix hairpin bin"/>
    <property type="match status" value="1"/>
</dbReference>
<comment type="caution">
    <text evidence="17">The sequence shown here is derived from an EMBL/GenBank/DDBJ whole genome shotgun (WGS) entry which is preliminary data.</text>
</comment>
<dbReference type="EMBL" id="QGKW02001988">
    <property type="protein sequence ID" value="KAF2549932.1"/>
    <property type="molecule type" value="Genomic_DNA"/>
</dbReference>
<dbReference type="Gene3D" id="1.10.287.70">
    <property type="match status" value="1"/>
</dbReference>
<dbReference type="InterPro" id="IPR000595">
    <property type="entry name" value="cNMP-bd_dom"/>
</dbReference>
<dbReference type="InterPro" id="IPR018490">
    <property type="entry name" value="cNMP-bd_dom_sf"/>
</dbReference>
<evidence type="ECO:0000256" key="1">
    <source>
        <dbReference type="ARBA" id="ARBA00004141"/>
    </source>
</evidence>
<proteinExistence type="inferred from homology"/>
<dbReference type="SMART" id="SM00248">
    <property type="entry name" value="ANK"/>
    <property type="match status" value="5"/>
</dbReference>
<feature type="repeat" description="ANK" evidence="13">
    <location>
        <begin position="499"/>
        <end position="531"/>
    </location>
</feature>
<evidence type="ECO:0000256" key="5">
    <source>
        <dbReference type="ARBA" id="ARBA00022692"/>
    </source>
</evidence>
<comment type="similarity">
    <text evidence="2 14">Belongs to the potassium channel family. Plant (TC 1.A.1.4) subfamily.</text>
</comment>
<evidence type="ECO:0000256" key="4">
    <source>
        <dbReference type="ARBA" id="ARBA00022538"/>
    </source>
</evidence>
<keyword evidence="11 14" id="KW-0472">Membrane</keyword>
<feature type="transmembrane region" description="Helical" evidence="14">
    <location>
        <begin position="125"/>
        <end position="150"/>
    </location>
</feature>
<evidence type="ECO:0000256" key="12">
    <source>
        <dbReference type="ARBA" id="ARBA00023303"/>
    </source>
</evidence>
<keyword evidence="7 14" id="KW-0851">Voltage-gated channel</keyword>
<dbReference type="Pfam" id="PF00027">
    <property type="entry name" value="cNMP_binding"/>
    <property type="match status" value="1"/>
</dbReference>
<evidence type="ECO:0000256" key="2">
    <source>
        <dbReference type="ARBA" id="ARBA00007929"/>
    </source>
</evidence>
<evidence type="ECO:0000256" key="3">
    <source>
        <dbReference type="ARBA" id="ARBA00022448"/>
    </source>
</evidence>
<dbReference type="PANTHER" id="PTHR45743:SF15">
    <property type="entry name" value="POTASSIUM CHANNEL GORK"/>
    <property type="match status" value="1"/>
</dbReference>
<dbReference type="InterPro" id="IPR014710">
    <property type="entry name" value="RmlC-like_jellyroll"/>
</dbReference>
<evidence type="ECO:0000313" key="18">
    <source>
        <dbReference type="Proteomes" id="UP000712281"/>
    </source>
</evidence>
<evidence type="ECO:0000256" key="14">
    <source>
        <dbReference type="RuleBase" id="RU369015"/>
    </source>
</evidence>
<dbReference type="InterPro" id="IPR036770">
    <property type="entry name" value="Ankyrin_rpt-contain_sf"/>
</dbReference>
<dbReference type="Pfam" id="PF12796">
    <property type="entry name" value="Ank_2"/>
    <property type="match status" value="2"/>
</dbReference>
<dbReference type="InterPro" id="IPR005821">
    <property type="entry name" value="Ion_trans_dom"/>
</dbReference>
<gene>
    <name evidence="17" type="ORF">F2Q68_00034172</name>
</gene>
<feature type="region of interest" description="Disordered" evidence="15">
    <location>
        <begin position="922"/>
        <end position="945"/>
    </location>
</feature>
<evidence type="ECO:0000256" key="6">
    <source>
        <dbReference type="ARBA" id="ARBA00022826"/>
    </source>
</evidence>
<keyword evidence="12 14" id="KW-0407">Ion channel</keyword>
<evidence type="ECO:0000256" key="11">
    <source>
        <dbReference type="ARBA" id="ARBA00023136"/>
    </source>
</evidence>
<sequence length="1031" mass="117073">MFSIAHRSASTSECNADSHRVKFRVPISCMSSLLSIQTHPHPLKRSEAVQDPSSKQILPKLKTWFTSLLLSRTCGGSLKLGDYSYENFRKIDIWKRYTTSLYFAIVTMATVGYGDIHAVNLREMIFVMIYVSFDMVLGAYLIGNITALIVKGSNTERFRDKMNDLASFMNRKKLRGDIRSQITHHVRSQYDSKFTNTVMLQDIPASIRAKIAQLLYTPYIEKIPLFKGCSSEFINQIVVRLHEEYFFPGEIITEQGNVVDHLYFVCEGSLEALETKTDGTEDLVELLEPHTSFGDISIICNISQPFTIRVRSLCHLLRLDKQSFSNILEIYFHDGRKILNNLMEGKESNERIKKLESDVMIHIGKQEAELALKVNSAAFQGDIYQLKSLVRSGADPNKTDYDGRAPLHLAASRGYEDITLFLIQEGVDINQKDKFGNTPLLEAVKAGQDRVIDLLVKEGASFDLEDAGNFLCTVVVKGDSDFLKRLLSSGMDPNTEDYDHRTPLHVAASEGLFLMAKMLVEAGASVVAKDRWGNSPLDEARMCGNKKLIKLLEDANTAQPYIRPSSFHEPQGTQDGGHVFRPDIDRRNNNNMERHVDGNIGRRGTTDIDRRVDGNIDRRYPAGSRSAIKLPKDDTKKSGLSLEYLILVRQNAFRETISEHPHDHIEYLEDMMNDEYNHCKLFSFSLEGDARKWLDQLPAGSLTCWNEGSFSNWSPEEAKRLIKNVATGGSYEMMDVERGRRVDSIDGPHFTEIKEYLDSFHSVIDEQNQFGINQIDDDVLSDLEQLVDFVDIPTLKDWYPNSDTDSFTRNYDATVGSRRGREKFRLNQAFRGNRKMATDLNGKINIIYSELMRKFDALSEHIKRLDSQVAENATTIKRETGRLPGRTDANLKRQVNVVLLRSGKRLTTSTIEINFDEKPGVVEKTGESRSQPILLDNPDLGSEPSREMERSMWEPKFAPSISVELGKRNKSEFDAISGDELRRRGEDRFRSIQLGRSPNWTGPARRTTKLNPRLIQLGRSPNWTGPARRMA</sequence>